<proteinExistence type="predicted"/>
<accession>A0AAD5G1G4</accession>
<protein>
    <submittedName>
        <fullName evidence="1">Uncharacterized protein</fullName>
    </submittedName>
</protein>
<name>A0AAD5G1G4_AMBAR</name>
<reference evidence="1" key="1">
    <citation type="submission" date="2022-06" db="EMBL/GenBank/DDBJ databases">
        <title>Uncovering the hologenomic basis of an extraordinary plant invasion.</title>
        <authorList>
            <person name="Bieker V.C."/>
            <person name="Martin M.D."/>
            <person name="Gilbert T."/>
            <person name="Hodgins K."/>
            <person name="Battlay P."/>
            <person name="Petersen B."/>
            <person name="Wilson J."/>
        </authorList>
    </citation>
    <scope>NUCLEOTIDE SEQUENCE</scope>
    <source>
        <strain evidence="1">AA19_3_7</strain>
        <tissue evidence="1">Leaf</tissue>
    </source>
</reference>
<gene>
    <name evidence="1" type="ORF">M8C21_028978</name>
</gene>
<dbReference type="EMBL" id="JAMZMK010012208">
    <property type="protein sequence ID" value="KAI7724497.1"/>
    <property type="molecule type" value="Genomic_DNA"/>
</dbReference>
<comment type="caution">
    <text evidence="1">The sequence shown here is derived from an EMBL/GenBank/DDBJ whole genome shotgun (WGS) entry which is preliminary data.</text>
</comment>
<dbReference type="Proteomes" id="UP001206925">
    <property type="component" value="Unassembled WGS sequence"/>
</dbReference>
<dbReference type="AlphaFoldDB" id="A0AAD5G1G4"/>
<keyword evidence="2" id="KW-1185">Reference proteome</keyword>
<sequence>MKTLKSKHKGFVTLYPPILEGFGKMGDLEKGHTNDSGIAIVVDDLSPVSDANPSLERFHRLPRQNKCRRKLYFGKGRPTLWKR</sequence>
<evidence type="ECO:0000313" key="1">
    <source>
        <dbReference type="EMBL" id="KAI7724497.1"/>
    </source>
</evidence>
<evidence type="ECO:0000313" key="2">
    <source>
        <dbReference type="Proteomes" id="UP001206925"/>
    </source>
</evidence>
<organism evidence="1 2">
    <name type="scientific">Ambrosia artemisiifolia</name>
    <name type="common">Common ragweed</name>
    <dbReference type="NCBI Taxonomy" id="4212"/>
    <lineage>
        <taxon>Eukaryota</taxon>
        <taxon>Viridiplantae</taxon>
        <taxon>Streptophyta</taxon>
        <taxon>Embryophyta</taxon>
        <taxon>Tracheophyta</taxon>
        <taxon>Spermatophyta</taxon>
        <taxon>Magnoliopsida</taxon>
        <taxon>eudicotyledons</taxon>
        <taxon>Gunneridae</taxon>
        <taxon>Pentapetalae</taxon>
        <taxon>asterids</taxon>
        <taxon>campanulids</taxon>
        <taxon>Asterales</taxon>
        <taxon>Asteraceae</taxon>
        <taxon>Asteroideae</taxon>
        <taxon>Heliantheae alliance</taxon>
        <taxon>Heliantheae</taxon>
        <taxon>Ambrosia</taxon>
    </lineage>
</organism>